<dbReference type="InterPro" id="IPR011284">
    <property type="entry name" value="3oxo_ACP_reduc"/>
</dbReference>
<name>A0A644XKF0_9ZZZZ</name>
<dbReference type="GO" id="GO:0006633">
    <property type="term" value="P:fatty acid biosynthetic process"/>
    <property type="evidence" value="ECO:0007669"/>
    <property type="project" value="InterPro"/>
</dbReference>
<evidence type="ECO:0000256" key="1">
    <source>
        <dbReference type="ARBA" id="ARBA00006484"/>
    </source>
</evidence>
<comment type="caution">
    <text evidence="4">The sequence shown here is derived from an EMBL/GenBank/DDBJ whole genome shotgun (WGS) entry which is preliminary data.</text>
</comment>
<dbReference type="PANTHER" id="PTHR42879:SF2">
    <property type="entry name" value="3-OXOACYL-[ACYL-CARRIER-PROTEIN] REDUCTASE FABG"/>
    <property type="match status" value="1"/>
</dbReference>
<dbReference type="EC" id="1.1.1.100" evidence="4"/>
<dbReference type="PANTHER" id="PTHR42879">
    <property type="entry name" value="3-OXOACYL-(ACYL-CARRIER-PROTEIN) REDUCTASE"/>
    <property type="match status" value="1"/>
</dbReference>
<keyword evidence="2 4" id="KW-0560">Oxidoreductase</keyword>
<comment type="similarity">
    <text evidence="1">Belongs to the short-chain dehydrogenases/reductases (SDR) family.</text>
</comment>
<dbReference type="InterPro" id="IPR002347">
    <property type="entry name" value="SDR_fam"/>
</dbReference>
<dbReference type="InterPro" id="IPR036291">
    <property type="entry name" value="NAD(P)-bd_dom_sf"/>
</dbReference>
<evidence type="ECO:0000313" key="4">
    <source>
        <dbReference type="EMBL" id="MPM16655.1"/>
    </source>
</evidence>
<evidence type="ECO:0000256" key="2">
    <source>
        <dbReference type="ARBA" id="ARBA00023002"/>
    </source>
</evidence>
<dbReference type="InterPro" id="IPR050259">
    <property type="entry name" value="SDR"/>
</dbReference>
<organism evidence="4">
    <name type="scientific">bioreactor metagenome</name>
    <dbReference type="NCBI Taxonomy" id="1076179"/>
    <lineage>
        <taxon>unclassified sequences</taxon>
        <taxon>metagenomes</taxon>
        <taxon>ecological metagenomes</taxon>
    </lineage>
</organism>
<dbReference type="SUPFAM" id="SSF51735">
    <property type="entry name" value="NAD(P)-binding Rossmann-fold domains"/>
    <property type="match status" value="1"/>
</dbReference>
<reference evidence="4" key="1">
    <citation type="submission" date="2019-08" db="EMBL/GenBank/DDBJ databases">
        <authorList>
            <person name="Kucharzyk K."/>
            <person name="Murdoch R.W."/>
            <person name="Higgins S."/>
            <person name="Loffler F."/>
        </authorList>
    </citation>
    <scope>NUCLEOTIDE SEQUENCE</scope>
</reference>
<dbReference type="PRINTS" id="PR00081">
    <property type="entry name" value="GDHRDH"/>
</dbReference>
<dbReference type="NCBIfam" id="NF009466">
    <property type="entry name" value="PRK12826.1-2"/>
    <property type="match status" value="1"/>
</dbReference>
<dbReference type="FunFam" id="3.40.50.720:FF:000173">
    <property type="entry name" value="3-oxoacyl-[acyl-carrier protein] reductase"/>
    <property type="match status" value="1"/>
</dbReference>
<accession>A0A644XKF0</accession>
<protein>
    <submittedName>
        <fullName evidence="4">3-oxoacyl-[acyl-carrier-protein] reductase FabG</fullName>
        <ecNumber evidence="4">1.1.1.100</ecNumber>
    </submittedName>
</protein>
<dbReference type="GO" id="GO:0004316">
    <property type="term" value="F:3-oxoacyl-[acyl-carrier-protein] reductase (NADPH) activity"/>
    <property type="evidence" value="ECO:0007669"/>
    <property type="project" value="UniProtKB-EC"/>
</dbReference>
<dbReference type="Gene3D" id="3.40.50.720">
    <property type="entry name" value="NAD(P)-binding Rossmann-like Domain"/>
    <property type="match status" value="1"/>
</dbReference>
<proteinExistence type="inferred from homology"/>
<feature type="domain" description="Ketoreductase" evidence="3">
    <location>
        <begin position="3"/>
        <end position="183"/>
    </location>
</feature>
<dbReference type="Pfam" id="PF13561">
    <property type="entry name" value="adh_short_C2"/>
    <property type="match status" value="1"/>
</dbReference>
<dbReference type="NCBIfam" id="NF005559">
    <property type="entry name" value="PRK07231.1"/>
    <property type="match status" value="1"/>
</dbReference>
<gene>
    <name evidence="4" type="primary">fabG_52</name>
    <name evidence="4" type="ORF">SDC9_63036</name>
</gene>
<dbReference type="GO" id="GO:0051287">
    <property type="term" value="F:NAD binding"/>
    <property type="evidence" value="ECO:0007669"/>
    <property type="project" value="InterPro"/>
</dbReference>
<dbReference type="CDD" id="cd05333">
    <property type="entry name" value="BKR_SDR_c"/>
    <property type="match status" value="1"/>
</dbReference>
<dbReference type="SMART" id="SM00822">
    <property type="entry name" value="PKS_KR"/>
    <property type="match status" value="1"/>
</dbReference>
<sequence>MSKAVLVTGGSGGIGRAICLQLAKDGFDVCVHYNSNRAAAESVCREVEALGRRAVAIGGDLGDSAACATLVQGCVDSLGGLDALVNNAGVTCDGLLMRMTDEQYHKVLRANLDSAFFMTREAVNVMAREKRGRIVNITSVVGLTGNAGQTNYAASKAGLVGLTKSTAKEVARWGVCVNAVAPGFIETAMTDAMTELAKDALKKSIPLRRIGSPEDVAAMVAFLCSEGAGYVTGQVFVVDGGMAM</sequence>
<dbReference type="InterPro" id="IPR020904">
    <property type="entry name" value="Sc_DH/Rdtase_CS"/>
</dbReference>
<dbReference type="EMBL" id="VSSQ01002652">
    <property type="protein sequence ID" value="MPM16655.1"/>
    <property type="molecule type" value="Genomic_DNA"/>
</dbReference>
<dbReference type="NCBIfam" id="TIGR01830">
    <property type="entry name" value="3oxo_ACP_reduc"/>
    <property type="match status" value="1"/>
</dbReference>
<dbReference type="InterPro" id="IPR057326">
    <property type="entry name" value="KR_dom"/>
</dbReference>
<dbReference type="PRINTS" id="PR00080">
    <property type="entry name" value="SDRFAMILY"/>
</dbReference>
<evidence type="ECO:0000259" key="3">
    <source>
        <dbReference type="SMART" id="SM00822"/>
    </source>
</evidence>
<dbReference type="AlphaFoldDB" id="A0A644XKF0"/>
<dbReference type="PROSITE" id="PS00061">
    <property type="entry name" value="ADH_SHORT"/>
    <property type="match status" value="1"/>
</dbReference>